<dbReference type="RefSeq" id="WP_091410632.1">
    <property type="nucleotide sequence ID" value="NZ_LT629749.1"/>
</dbReference>
<sequence length="71" mass="7963">MAASSTPAHPWHWTADRDPGEGLLDRTFPSQGEAETWLGEFYPELRERGVRAVTLHEADRRVYGPMGLDPA</sequence>
<evidence type="ECO:0000313" key="3">
    <source>
        <dbReference type="Proteomes" id="UP000199092"/>
    </source>
</evidence>
<dbReference type="EMBL" id="LT629749">
    <property type="protein sequence ID" value="SDS02797.1"/>
    <property type="molecule type" value="Genomic_DNA"/>
</dbReference>
<reference evidence="2 3" key="1">
    <citation type="submission" date="2016-10" db="EMBL/GenBank/DDBJ databases">
        <authorList>
            <person name="de Groot N.N."/>
        </authorList>
    </citation>
    <scope>NUCLEOTIDE SEQUENCE [LARGE SCALE GENOMIC DNA]</scope>
    <source>
        <strain evidence="2 3">DSM 21741</strain>
    </source>
</reference>
<proteinExistence type="predicted"/>
<evidence type="ECO:0000313" key="2">
    <source>
        <dbReference type="EMBL" id="SDS02797.1"/>
    </source>
</evidence>
<name>A0A1H1NV14_9ACTN</name>
<dbReference type="STRING" id="546871.SAMN04488543_0944"/>
<dbReference type="AlphaFoldDB" id="A0A1H1NV14"/>
<dbReference type="Proteomes" id="UP000199092">
    <property type="component" value="Chromosome I"/>
</dbReference>
<evidence type="ECO:0000256" key="1">
    <source>
        <dbReference type="SAM" id="MobiDB-lite"/>
    </source>
</evidence>
<accession>A0A1H1NV14</accession>
<dbReference type="OrthoDB" id="3214648at2"/>
<feature type="compositionally biased region" description="Basic and acidic residues" evidence="1">
    <location>
        <begin position="14"/>
        <end position="24"/>
    </location>
</feature>
<feature type="region of interest" description="Disordered" evidence="1">
    <location>
        <begin position="1"/>
        <end position="24"/>
    </location>
</feature>
<keyword evidence="3" id="KW-1185">Reference proteome</keyword>
<gene>
    <name evidence="2" type="ORF">SAMN04488543_0944</name>
</gene>
<protein>
    <submittedName>
        <fullName evidence="2">Uncharacterized protein</fullName>
    </submittedName>
</protein>
<organism evidence="2 3">
    <name type="scientific">Friedmanniella luteola</name>
    <dbReference type="NCBI Taxonomy" id="546871"/>
    <lineage>
        <taxon>Bacteria</taxon>
        <taxon>Bacillati</taxon>
        <taxon>Actinomycetota</taxon>
        <taxon>Actinomycetes</taxon>
        <taxon>Propionibacteriales</taxon>
        <taxon>Nocardioidaceae</taxon>
        <taxon>Friedmanniella</taxon>
    </lineage>
</organism>